<dbReference type="Proteomes" id="UP000785679">
    <property type="component" value="Unassembled WGS sequence"/>
</dbReference>
<evidence type="ECO:0000256" key="6">
    <source>
        <dbReference type="ARBA" id="ARBA00023136"/>
    </source>
</evidence>
<keyword evidence="5 8" id="KW-1133">Transmembrane helix</keyword>
<dbReference type="SUPFAM" id="SSF81338">
    <property type="entry name" value="Aquaporin-like"/>
    <property type="match status" value="1"/>
</dbReference>
<evidence type="ECO:0000313" key="10">
    <source>
        <dbReference type="Proteomes" id="UP000785679"/>
    </source>
</evidence>
<dbReference type="InterPro" id="IPR050363">
    <property type="entry name" value="MIP/Aquaporin"/>
</dbReference>
<evidence type="ECO:0000256" key="5">
    <source>
        <dbReference type="ARBA" id="ARBA00022989"/>
    </source>
</evidence>
<dbReference type="PRINTS" id="PR00783">
    <property type="entry name" value="MINTRINSICP"/>
</dbReference>
<keyword evidence="4 7" id="KW-0812">Transmembrane</keyword>
<comment type="similarity">
    <text evidence="2 7">Belongs to the MIP/aquaporin (TC 1.A.8) family.</text>
</comment>
<dbReference type="GO" id="GO:0005886">
    <property type="term" value="C:plasma membrane"/>
    <property type="evidence" value="ECO:0007669"/>
    <property type="project" value="TreeGrafter"/>
</dbReference>
<feature type="transmembrane region" description="Helical" evidence="8">
    <location>
        <begin position="12"/>
        <end position="32"/>
    </location>
</feature>
<name>A0A8J8NKB7_HALGN</name>
<feature type="transmembrane region" description="Helical" evidence="8">
    <location>
        <begin position="44"/>
        <end position="71"/>
    </location>
</feature>
<feature type="transmembrane region" description="Helical" evidence="8">
    <location>
        <begin position="83"/>
        <end position="105"/>
    </location>
</feature>
<accession>A0A8J8NKB7</accession>
<proteinExistence type="inferred from homology"/>
<dbReference type="InterPro" id="IPR000425">
    <property type="entry name" value="MIP"/>
</dbReference>
<dbReference type="PANTHER" id="PTHR43829">
    <property type="entry name" value="AQUAPORIN OR AQUAGLYCEROPORIN RELATED"/>
    <property type="match status" value="1"/>
</dbReference>
<dbReference type="InterPro" id="IPR023271">
    <property type="entry name" value="Aquaporin-like"/>
</dbReference>
<comment type="caution">
    <text evidence="9">The sequence shown here is derived from an EMBL/GenBank/DDBJ whole genome shotgun (WGS) entry which is preliminary data.</text>
</comment>
<evidence type="ECO:0008006" key="11">
    <source>
        <dbReference type="Google" id="ProtNLM"/>
    </source>
</evidence>
<keyword evidence="3 7" id="KW-0813">Transport</keyword>
<comment type="subcellular location">
    <subcellularLocation>
        <location evidence="1">Membrane</location>
        <topology evidence="1">Multi-pass membrane protein</topology>
    </subcellularLocation>
</comment>
<evidence type="ECO:0000313" key="9">
    <source>
        <dbReference type="EMBL" id="TNV76274.1"/>
    </source>
</evidence>
<keyword evidence="6 8" id="KW-0472">Membrane</keyword>
<feature type="transmembrane region" description="Helical" evidence="8">
    <location>
        <begin position="135"/>
        <end position="157"/>
    </location>
</feature>
<dbReference type="PANTHER" id="PTHR43829:SF9">
    <property type="entry name" value="AQUAPORIN-9"/>
    <property type="match status" value="1"/>
</dbReference>
<evidence type="ECO:0000256" key="2">
    <source>
        <dbReference type="ARBA" id="ARBA00006175"/>
    </source>
</evidence>
<protein>
    <recommendedName>
        <fullName evidence="11">Aquaporin</fullName>
    </recommendedName>
</protein>
<sequence length="264" mass="29080">MEASVPEIHSGLHLARALFFEFIGTALMVYAYNYTAASYMGRGFAYFIGWMLAVSISGAHFNPATTLAVYLAEGKYLKQLGRLILYMLIQFAGGFLGIFFTWLVLKQPVMGYLLWPHINDPNVVFWYFSPIGNIYYGKIVFLEILNTMSFIICYLLIIYKPSLRTVDEIVKGLGASIVLWMCYFLSGGSGACLNPALGLAQTAYQVGFLNGADLNGNGFASLIWVYMVMPFVGAVFGALFFRMHISLDNKALQPRAGGGAAVPA</sequence>
<evidence type="ECO:0000256" key="3">
    <source>
        <dbReference type="ARBA" id="ARBA00022448"/>
    </source>
</evidence>
<keyword evidence="10" id="KW-1185">Reference proteome</keyword>
<evidence type="ECO:0000256" key="7">
    <source>
        <dbReference type="RuleBase" id="RU000477"/>
    </source>
</evidence>
<dbReference type="Pfam" id="PF00230">
    <property type="entry name" value="MIP"/>
    <property type="match status" value="1"/>
</dbReference>
<evidence type="ECO:0000256" key="4">
    <source>
        <dbReference type="ARBA" id="ARBA00022692"/>
    </source>
</evidence>
<dbReference type="AlphaFoldDB" id="A0A8J8NKB7"/>
<organism evidence="9 10">
    <name type="scientific">Halteria grandinella</name>
    <dbReference type="NCBI Taxonomy" id="5974"/>
    <lineage>
        <taxon>Eukaryota</taxon>
        <taxon>Sar</taxon>
        <taxon>Alveolata</taxon>
        <taxon>Ciliophora</taxon>
        <taxon>Intramacronucleata</taxon>
        <taxon>Spirotrichea</taxon>
        <taxon>Stichotrichia</taxon>
        <taxon>Sporadotrichida</taxon>
        <taxon>Halteriidae</taxon>
        <taxon>Halteria</taxon>
    </lineage>
</organism>
<evidence type="ECO:0000256" key="8">
    <source>
        <dbReference type="SAM" id="Phobius"/>
    </source>
</evidence>
<gene>
    <name evidence="9" type="ORF">FGO68_gene14885</name>
</gene>
<feature type="transmembrane region" description="Helical" evidence="8">
    <location>
        <begin position="223"/>
        <end position="241"/>
    </location>
</feature>
<reference evidence="9" key="1">
    <citation type="submission" date="2019-06" db="EMBL/GenBank/DDBJ databases">
        <authorList>
            <person name="Zheng W."/>
        </authorList>
    </citation>
    <scope>NUCLEOTIDE SEQUENCE</scope>
    <source>
        <strain evidence="9">QDHG01</strain>
    </source>
</reference>
<dbReference type="GO" id="GO:0015254">
    <property type="term" value="F:glycerol channel activity"/>
    <property type="evidence" value="ECO:0007669"/>
    <property type="project" value="TreeGrafter"/>
</dbReference>
<evidence type="ECO:0000256" key="1">
    <source>
        <dbReference type="ARBA" id="ARBA00004141"/>
    </source>
</evidence>
<dbReference type="OrthoDB" id="204128at2759"/>
<dbReference type="EMBL" id="RRYP01013883">
    <property type="protein sequence ID" value="TNV76274.1"/>
    <property type="molecule type" value="Genomic_DNA"/>
</dbReference>
<dbReference type="Gene3D" id="1.20.1080.10">
    <property type="entry name" value="Glycerol uptake facilitator protein"/>
    <property type="match status" value="1"/>
</dbReference>